<accession>A0A5J5M0E8</accession>
<dbReference type="EMBL" id="SRLN01000012">
    <property type="protein sequence ID" value="KAB0243135.1"/>
    <property type="molecule type" value="Genomic_DNA"/>
</dbReference>
<evidence type="ECO:0000313" key="2">
    <source>
        <dbReference type="EMBL" id="KAB0243135.1"/>
    </source>
</evidence>
<evidence type="ECO:0000256" key="1">
    <source>
        <dbReference type="SAM" id="Phobius"/>
    </source>
</evidence>
<keyword evidence="1" id="KW-0812">Transmembrane</keyword>
<proteinExistence type="predicted"/>
<feature type="transmembrane region" description="Helical" evidence="1">
    <location>
        <begin position="82"/>
        <end position="103"/>
    </location>
</feature>
<keyword evidence="1" id="KW-0472">Membrane</keyword>
<name>A0A5J5M0E8_MICAE</name>
<dbReference type="AlphaFoldDB" id="A0A5J5M0E8"/>
<keyword evidence="1" id="KW-1133">Transmembrane helix</keyword>
<organism evidence="2 3">
    <name type="scientific">Microcystis aeruginosa EAWAG127a</name>
    <dbReference type="NCBI Taxonomy" id="2529855"/>
    <lineage>
        <taxon>Bacteria</taxon>
        <taxon>Bacillati</taxon>
        <taxon>Cyanobacteriota</taxon>
        <taxon>Cyanophyceae</taxon>
        <taxon>Oscillatoriophycideae</taxon>
        <taxon>Chroococcales</taxon>
        <taxon>Microcystaceae</taxon>
        <taxon>Microcystis</taxon>
    </lineage>
</organism>
<evidence type="ECO:0000313" key="3">
    <source>
        <dbReference type="Proteomes" id="UP000325636"/>
    </source>
</evidence>
<dbReference type="GO" id="GO:0110001">
    <property type="term" value="C:toxin-antitoxin complex"/>
    <property type="evidence" value="ECO:0007669"/>
    <property type="project" value="InterPro"/>
</dbReference>
<protein>
    <submittedName>
        <fullName evidence="2">Type II toxin-antitoxin system HigB family toxin</fullName>
    </submittedName>
</protein>
<dbReference type="Proteomes" id="UP000325636">
    <property type="component" value="Unassembled WGS sequence"/>
</dbReference>
<dbReference type="Pfam" id="PF09907">
    <property type="entry name" value="HigB_toxin"/>
    <property type="match status" value="1"/>
</dbReference>
<gene>
    <name evidence="2" type="ORF">EZJ55_23875</name>
</gene>
<dbReference type="GO" id="GO:0003723">
    <property type="term" value="F:RNA binding"/>
    <property type="evidence" value="ECO:0007669"/>
    <property type="project" value="InterPro"/>
</dbReference>
<sequence>MHVISRRKLNEFAERYPETKSALKEWYQKMKTGQFQSIAALRTIFPSADKVGKMTVFNIGGNKIRLIAAIHYNRQKIGSSRFCVISLTYIGSINLCVLCVFVVRSTPSLG</sequence>
<comment type="caution">
    <text evidence="2">The sequence shown here is derived from an EMBL/GenBank/DDBJ whole genome shotgun (WGS) entry which is preliminary data.</text>
</comment>
<dbReference type="InterPro" id="IPR018669">
    <property type="entry name" value="Toxin_HigB"/>
</dbReference>
<reference evidence="3" key="1">
    <citation type="submission" date="2019-04" db="EMBL/GenBank/DDBJ databases">
        <title>Microviridin 1777: A Toxic Chymotrypsin Inhibitor Discovered by a Metabologenomic Approach.</title>
        <authorList>
            <person name="Sieber S."/>
            <person name="Grendelmeier S.M."/>
            <person name="Harris L.A."/>
            <person name="Mitchell D.A."/>
            <person name="Gademann K."/>
        </authorList>
    </citation>
    <scope>NUCLEOTIDE SEQUENCE [LARGE SCALE GENOMIC DNA]</scope>
    <source>
        <strain evidence="3">EAWAG127a</strain>
    </source>
</reference>
<dbReference type="GO" id="GO:0004519">
    <property type="term" value="F:endonuclease activity"/>
    <property type="evidence" value="ECO:0007669"/>
    <property type="project" value="InterPro"/>
</dbReference>